<evidence type="ECO:0000256" key="11">
    <source>
        <dbReference type="ARBA" id="ARBA00023098"/>
    </source>
</evidence>
<evidence type="ECO:0000256" key="2">
    <source>
        <dbReference type="ARBA" id="ARBA00005402"/>
    </source>
</evidence>
<dbReference type="PANTHER" id="PTHR21257:SF31">
    <property type="entry name" value="DELTA(24(24(1)))-STEROL REDUCTASE ERG4"/>
    <property type="match status" value="1"/>
</dbReference>
<evidence type="ECO:0000256" key="5">
    <source>
        <dbReference type="ARBA" id="ARBA00022824"/>
    </source>
</evidence>
<dbReference type="InterPro" id="IPR018083">
    <property type="entry name" value="Sterol_reductase_CS"/>
</dbReference>
<evidence type="ECO:0000313" key="21">
    <source>
        <dbReference type="Proteomes" id="UP000662931"/>
    </source>
</evidence>
<feature type="transmembrane region" description="Helical" evidence="18">
    <location>
        <begin position="417"/>
        <end position="435"/>
    </location>
</feature>
<evidence type="ECO:0000256" key="13">
    <source>
        <dbReference type="ARBA" id="ARBA00023166"/>
    </source>
</evidence>
<dbReference type="GO" id="GO:0006696">
    <property type="term" value="P:ergosterol biosynthetic process"/>
    <property type="evidence" value="ECO:0007669"/>
    <property type="project" value="UniProtKB-ARBA"/>
</dbReference>
<keyword evidence="10 18" id="KW-0756">Sterol biosynthesis</keyword>
<evidence type="ECO:0000256" key="1">
    <source>
        <dbReference type="ARBA" id="ARBA00004477"/>
    </source>
</evidence>
<keyword evidence="3 18" id="KW-0444">Lipid biosynthesis</keyword>
<dbReference type="Gene3D" id="1.20.120.1630">
    <property type="match status" value="1"/>
</dbReference>
<dbReference type="Pfam" id="PF01222">
    <property type="entry name" value="ERG4_ERG24"/>
    <property type="match status" value="1"/>
</dbReference>
<dbReference type="FunFam" id="1.20.120.1630:FF:000003">
    <property type="entry name" value="C-24(28) sterol reductase"/>
    <property type="match status" value="1"/>
</dbReference>
<accession>A0A875S606</accession>
<reference evidence="20" key="1">
    <citation type="submission" date="2020-10" db="EMBL/GenBank/DDBJ databases">
        <authorList>
            <person name="Roach M.J.R."/>
        </authorList>
    </citation>
    <scope>NUCLEOTIDE SEQUENCE</scope>
    <source>
        <strain evidence="20">CBS 1945</strain>
    </source>
</reference>
<feature type="compositionally biased region" description="Basic and acidic residues" evidence="19">
    <location>
        <begin position="1"/>
        <end position="21"/>
    </location>
</feature>
<dbReference type="EMBL" id="CP064814">
    <property type="protein sequence ID" value="QPG75442.1"/>
    <property type="molecule type" value="Genomic_DNA"/>
</dbReference>
<evidence type="ECO:0000256" key="17">
    <source>
        <dbReference type="ARBA" id="ARBA00060711"/>
    </source>
</evidence>
<feature type="transmembrane region" description="Helical" evidence="18">
    <location>
        <begin position="36"/>
        <end position="54"/>
    </location>
</feature>
<gene>
    <name evidence="20" type="primary">ERG4</name>
    <name evidence="20" type="ORF">FOA43_002797</name>
</gene>
<evidence type="ECO:0000256" key="14">
    <source>
        <dbReference type="ARBA" id="ARBA00023221"/>
    </source>
</evidence>
<dbReference type="RefSeq" id="XP_038779007.1">
    <property type="nucleotide sequence ID" value="XM_038923079.1"/>
</dbReference>
<organism evidence="20 21">
    <name type="scientific">Eeniella nana</name>
    <name type="common">Yeast</name>
    <name type="synonym">Brettanomyces nanus</name>
    <dbReference type="NCBI Taxonomy" id="13502"/>
    <lineage>
        <taxon>Eukaryota</taxon>
        <taxon>Fungi</taxon>
        <taxon>Dikarya</taxon>
        <taxon>Ascomycota</taxon>
        <taxon>Saccharomycotina</taxon>
        <taxon>Pichiomycetes</taxon>
        <taxon>Pichiales</taxon>
        <taxon>Pichiaceae</taxon>
        <taxon>Brettanomyces</taxon>
    </lineage>
</organism>
<comment type="catalytic activity">
    <reaction evidence="16">
        <text>ergosterol + NADP(+) = ergosta-5,7,22,24(28)-tetraen-3beta-ol + NADPH + H(+)</text>
        <dbReference type="Rhea" id="RHEA:18501"/>
        <dbReference type="ChEBI" id="CHEBI:15378"/>
        <dbReference type="ChEBI" id="CHEBI:16933"/>
        <dbReference type="ChEBI" id="CHEBI:18249"/>
        <dbReference type="ChEBI" id="CHEBI:57783"/>
        <dbReference type="ChEBI" id="CHEBI:58349"/>
        <dbReference type="EC" id="1.3.1.71"/>
    </reaction>
    <physiologicalReaction direction="right-to-left" evidence="16">
        <dbReference type="Rhea" id="RHEA:18503"/>
    </physiologicalReaction>
</comment>
<feature type="region of interest" description="Disordered" evidence="19">
    <location>
        <begin position="1"/>
        <end position="22"/>
    </location>
</feature>
<comment type="similarity">
    <text evidence="2 18">Belongs to the ERG4/ERG24 family.</text>
</comment>
<keyword evidence="8 18" id="KW-1133">Transmembrane helix</keyword>
<proteinExistence type="inferred from homology"/>
<name>A0A875S606_EENNA</name>
<evidence type="ECO:0000256" key="6">
    <source>
        <dbReference type="ARBA" id="ARBA00022857"/>
    </source>
</evidence>
<keyword evidence="21" id="KW-1185">Reference proteome</keyword>
<dbReference type="GeneID" id="62196198"/>
<evidence type="ECO:0000256" key="7">
    <source>
        <dbReference type="ARBA" id="ARBA00022955"/>
    </source>
</evidence>
<evidence type="ECO:0000313" key="20">
    <source>
        <dbReference type="EMBL" id="QPG75442.1"/>
    </source>
</evidence>
<keyword evidence="7 18" id="KW-0752">Steroid biosynthesis</keyword>
<evidence type="ECO:0000256" key="12">
    <source>
        <dbReference type="ARBA" id="ARBA00023136"/>
    </source>
</evidence>
<evidence type="ECO:0000256" key="10">
    <source>
        <dbReference type="ARBA" id="ARBA00023011"/>
    </source>
</evidence>
<dbReference type="EC" id="1.3.1.71" evidence="15 18"/>
<feature type="transmembrane region" description="Helical" evidence="18">
    <location>
        <begin position="91"/>
        <end position="111"/>
    </location>
</feature>
<dbReference type="AlphaFoldDB" id="A0A875S606"/>
<protein>
    <recommendedName>
        <fullName evidence="15 18">Delta(24(24(1)))-sterol reductase</fullName>
        <ecNumber evidence="15 18">1.3.1.71</ecNumber>
    </recommendedName>
    <alternativeName>
        <fullName evidence="18">C-24(28) sterol reductase</fullName>
    </alternativeName>
    <alternativeName>
        <fullName evidence="18">Sterol Delta(24(28))-reductase</fullName>
    </alternativeName>
</protein>
<feature type="transmembrane region" description="Helical" evidence="18">
    <location>
        <begin position="286"/>
        <end position="310"/>
    </location>
</feature>
<dbReference type="GO" id="GO:0000246">
    <property type="term" value="F:Delta24(24-1) sterol reductase activity"/>
    <property type="evidence" value="ECO:0007669"/>
    <property type="project" value="UniProtKB-EC"/>
</dbReference>
<dbReference type="GO" id="GO:0005789">
    <property type="term" value="C:endoplasmic reticulum membrane"/>
    <property type="evidence" value="ECO:0007669"/>
    <property type="project" value="UniProtKB-SubCell"/>
</dbReference>
<evidence type="ECO:0000256" key="19">
    <source>
        <dbReference type="SAM" id="MobiDB-lite"/>
    </source>
</evidence>
<dbReference type="OrthoDB" id="5326588at2759"/>
<keyword evidence="13 18" id="KW-1207">Sterol metabolism</keyword>
<keyword evidence="4 18" id="KW-0812">Transmembrane</keyword>
<feature type="transmembrane region" description="Helical" evidence="18">
    <location>
        <begin position="227"/>
        <end position="244"/>
    </location>
</feature>
<keyword evidence="14 18" id="KW-0753">Steroid metabolism</keyword>
<keyword evidence="12 18" id="KW-0472">Membrane</keyword>
<evidence type="ECO:0000256" key="3">
    <source>
        <dbReference type="ARBA" id="ARBA00022516"/>
    </source>
</evidence>
<feature type="transmembrane region" description="Helical" evidence="18">
    <location>
        <begin position="131"/>
        <end position="151"/>
    </location>
</feature>
<feature type="transmembrane region" description="Helical" evidence="18">
    <location>
        <begin position="322"/>
        <end position="338"/>
    </location>
</feature>
<dbReference type="KEGG" id="bnn:FOA43_002797"/>
<keyword evidence="6" id="KW-0521">NADP</keyword>
<dbReference type="PROSITE" id="PS01018">
    <property type="entry name" value="STEROL_REDUCT_2"/>
    <property type="match status" value="1"/>
</dbReference>
<keyword evidence="11 18" id="KW-0443">Lipid metabolism</keyword>
<feature type="transmembrane region" description="Helical" evidence="18">
    <location>
        <begin position="163"/>
        <end position="186"/>
    </location>
</feature>
<sequence>MSQLKERKIKEHAGDSQDSVKDSTTVCKADEFGGPIGNLGMMIGFPQLMYYMWISERFYGGDLAWPKPDQQWEDFFAQYFGYIRDHAIPSWYVVEIFTVFILAQVVFYVTLPGTWTKGQPLKHLNNKQLSYFCNAYVTFYVNIIIVFFLHVTGVFRIYDVLDYFGEIMTCAIIAGFSFSILMYLYTLFISKDCHRMTGNPIFDMFMGAPLNPRIGIIDLKMFFEVRLPWYSLFLIGWAVVAKQIDVYGKASPQAWLLFTAYYLYANACSKGEDLIVPTWDMAYEKFGFMLIFWNIAGVPYSYCQGALYLYYHDPSEYSWSTSYNGFCFALLFISYYFFDTANGQKNAFRKQIAGDKNIRKSFPFLPYQVLKNPKYIKCKNGSTLLIDGWVKYARKTNYTADWLQSCSWGFICGFDSYLPWFYAAFMFVVLIHRAFRDLAKCRKKYGADWDRYEKECPYMFIPYVY</sequence>
<evidence type="ECO:0000256" key="16">
    <source>
        <dbReference type="ARBA" id="ARBA00048918"/>
    </source>
</evidence>
<keyword evidence="9 18" id="KW-0560">Oxidoreductase</keyword>
<keyword evidence="5" id="KW-0256">Endoplasmic reticulum</keyword>
<dbReference type="InterPro" id="IPR001171">
    <property type="entry name" value="ERG24_DHCR-like"/>
</dbReference>
<evidence type="ECO:0000256" key="15">
    <source>
        <dbReference type="ARBA" id="ARBA00038892"/>
    </source>
</evidence>
<dbReference type="Proteomes" id="UP000662931">
    <property type="component" value="Chromosome 3"/>
</dbReference>
<evidence type="ECO:0000256" key="4">
    <source>
        <dbReference type="ARBA" id="ARBA00022692"/>
    </source>
</evidence>
<comment type="pathway">
    <text evidence="17">Steroid metabolism; ergosterol biosynthesis; ergosterol from zymosterol: step 5/5.</text>
</comment>
<dbReference type="PANTHER" id="PTHR21257">
    <property type="entry name" value="DELTA(14)-STEROL REDUCTASE"/>
    <property type="match status" value="1"/>
</dbReference>
<dbReference type="PROSITE" id="PS01017">
    <property type="entry name" value="STEROL_REDUCT_1"/>
    <property type="match status" value="1"/>
</dbReference>
<evidence type="ECO:0000256" key="8">
    <source>
        <dbReference type="ARBA" id="ARBA00022989"/>
    </source>
</evidence>
<comment type="subcellular location">
    <subcellularLocation>
        <location evidence="1">Endoplasmic reticulum membrane</location>
        <topology evidence="1">Multi-pass membrane protein</topology>
    </subcellularLocation>
</comment>
<evidence type="ECO:0000256" key="18">
    <source>
        <dbReference type="RuleBase" id="RU369120"/>
    </source>
</evidence>
<evidence type="ECO:0000256" key="9">
    <source>
        <dbReference type="ARBA" id="ARBA00023002"/>
    </source>
</evidence>